<dbReference type="GO" id="GO:0008017">
    <property type="term" value="F:microtubule binding"/>
    <property type="evidence" value="ECO:0007669"/>
    <property type="project" value="TreeGrafter"/>
</dbReference>
<evidence type="ECO:0000256" key="5">
    <source>
        <dbReference type="ARBA" id="ARBA00023212"/>
    </source>
</evidence>
<comment type="similarity">
    <text evidence="2">Belongs to the actin family. ARP6 subfamily.</text>
</comment>
<feature type="non-terminal residue" evidence="8">
    <location>
        <position position="1"/>
    </location>
</feature>
<evidence type="ECO:0000313" key="8">
    <source>
        <dbReference type="EMBL" id="KAK1804375.1"/>
    </source>
</evidence>
<evidence type="ECO:0000256" key="3">
    <source>
        <dbReference type="ARBA" id="ARBA00022490"/>
    </source>
</evidence>
<feature type="compositionally biased region" description="Low complexity" evidence="6">
    <location>
        <begin position="349"/>
        <end position="380"/>
    </location>
</feature>
<evidence type="ECO:0000256" key="2">
    <source>
        <dbReference type="ARBA" id="ARBA00005665"/>
    </source>
</evidence>
<feature type="domain" description="G2 and S phase-expressed protein 1 N-terminal" evidence="7">
    <location>
        <begin position="31"/>
        <end position="183"/>
    </location>
</feature>
<keyword evidence="5" id="KW-0206">Cytoskeleton</keyword>
<name>A0AAD9E299_9TELE</name>
<dbReference type="PANTHER" id="PTHR21584:SF10">
    <property type="entry name" value="G2 AND S PHASE-EXPRESSED PROTEIN 1"/>
    <property type="match status" value="1"/>
</dbReference>
<dbReference type="GO" id="GO:0005634">
    <property type="term" value="C:nucleus"/>
    <property type="evidence" value="ECO:0007669"/>
    <property type="project" value="UniProtKB-ARBA"/>
</dbReference>
<keyword evidence="4" id="KW-0597">Phosphoprotein</keyword>
<accession>A0AAD9E299</accession>
<dbReference type="AlphaFoldDB" id="A0AAD9E299"/>
<dbReference type="Proteomes" id="UP001239994">
    <property type="component" value="Unassembled WGS sequence"/>
</dbReference>
<feature type="compositionally biased region" description="Polar residues" evidence="6">
    <location>
        <begin position="278"/>
        <end position="287"/>
    </location>
</feature>
<dbReference type="InterPro" id="IPR043129">
    <property type="entry name" value="ATPase_NBD"/>
</dbReference>
<keyword evidence="3" id="KW-0963">Cytoplasm</keyword>
<feature type="compositionally biased region" description="Polar residues" evidence="6">
    <location>
        <begin position="241"/>
        <end position="251"/>
    </location>
</feature>
<protein>
    <recommendedName>
        <fullName evidence="7">G2 and S phase-expressed protein 1 N-terminal domain-containing protein</fullName>
    </recommendedName>
</protein>
<dbReference type="SUPFAM" id="SSF53067">
    <property type="entry name" value="Actin-like ATPase domain"/>
    <property type="match status" value="2"/>
</dbReference>
<proteinExistence type="inferred from homology"/>
<dbReference type="GO" id="GO:0005881">
    <property type="term" value="C:cytoplasmic microtubule"/>
    <property type="evidence" value="ECO:0007669"/>
    <property type="project" value="TreeGrafter"/>
</dbReference>
<evidence type="ECO:0000256" key="4">
    <source>
        <dbReference type="ARBA" id="ARBA00022553"/>
    </source>
</evidence>
<dbReference type="InterPro" id="IPR004000">
    <property type="entry name" value="Actin"/>
</dbReference>
<feature type="compositionally biased region" description="Pro residues" evidence="6">
    <location>
        <begin position="254"/>
        <end position="267"/>
    </location>
</feature>
<feature type="compositionally biased region" description="Low complexity" evidence="6">
    <location>
        <begin position="293"/>
        <end position="306"/>
    </location>
</feature>
<feature type="region of interest" description="Disordered" evidence="6">
    <location>
        <begin position="533"/>
        <end position="600"/>
    </location>
</feature>
<dbReference type="FunFam" id="3.90.640.10:FF:000014">
    <property type="entry name" value="Putative actin-related protein 6"/>
    <property type="match status" value="1"/>
</dbReference>
<comment type="subcellular location">
    <subcellularLocation>
        <location evidence="1">Cytoplasm</location>
        <location evidence="1">Cytoskeleton</location>
    </subcellularLocation>
</comment>
<dbReference type="PANTHER" id="PTHR21584">
    <property type="entry name" value="DIFFERENTIAL DISPLAY AND ACTIVATED BY P53 DDA3 /G2 S PHASE EXPRESSED 1"/>
    <property type="match status" value="1"/>
</dbReference>
<gene>
    <name evidence="8" type="ORF">P4O66_020405</name>
</gene>
<dbReference type="SMART" id="SM00268">
    <property type="entry name" value="ACTIN"/>
    <property type="match status" value="1"/>
</dbReference>
<evidence type="ECO:0000256" key="6">
    <source>
        <dbReference type="SAM" id="MobiDB-lite"/>
    </source>
</evidence>
<dbReference type="InterPro" id="IPR032768">
    <property type="entry name" value="GTSE1_N"/>
</dbReference>
<dbReference type="CDD" id="cd10210">
    <property type="entry name" value="ASKHA_NBD_Arp6"/>
    <property type="match status" value="1"/>
</dbReference>
<dbReference type="EMBL" id="JAROKS010000004">
    <property type="protein sequence ID" value="KAK1804375.1"/>
    <property type="molecule type" value="Genomic_DNA"/>
</dbReference>
<comment type="caution">
    <text evidence="8">The sequence shown here is derived from an EMBL/GenBank/DDBJ whole genome shotgun (WGS) entry which is preliminary data.</text>
</comment>
<feature type="compositionally biased region" description="Polar residues" evidence="6">
    <location>
        <begin position="411"/>
        <end position="420"/>
    </location>
</feature>
<dbReference type="Gene3D" id="3.90.640.10">
    <property type="entry name" value="Actin, Chain A, domain 4"/>
    <property type="match status" value="1"/>
</dbReference>
<dbReference type="Pfam" id="PF00022">
    <property type="entry name" value="Actin"/>
    <property type="match status" value="1"/>
</dbReference>
<feature type="compositionally biased region" description="Polar residues" evidence="6">
    <location>
        <begin position="583"/>
        <end position="594"/>
    </location>
</feature>
<organism evidence="8 9">
    <name type="scientific">Electrophorus voltai</name>
    <dbReference type="NCBI Taxonomy" id="2609070"/>
    <lineage>
        <taxon>Eukaryota</taxon>
        <taxon>Metazoa</taxon>
        <taxon>Chordata</taxon>
        <taxon>Craniata</taxon>
        <taxon>Vertebrata</taxon>
        <taxon>Euteleostomi</taxon>
        <taxon>Actinopterygii</taxon>
        <taxon>Neopterygii</taxon>
        <taxon>Teleostei</taxon>
        <taxon>Ostariophysi</taxon>
        <taxon>Gymnotiformes</taxon>
        <taxon>Gymnotoidei</taxon>
        <taxon>Gymnotidae</taxon>
        <taxon>Electrophorus</taxon>
    </lineage>
</organism>
<evidence type="ECO:0000313" key="9">
    <source>
        <dbReference type="Proteomes" id="UP001239994"/>
    </source>
</evidence>
<evidence type="ECO:0000259" key="7">
    <source>
        <dbReference type="Pfam" id="PF15259"/>
    </source>
</evidence>
<evidence type="ECO:0000256" key="1">
    <source>
        <dbReference type="ARBA" id="ARBA00004245"/>
    </source>
</evidence>
<dbReference type="FunFam" id="3.30.420.40:FF:000058">
    <property type="entry name" value="Putative actin-related protein 5"/>
    <property type="match status" value="1"/>
</dbReference>
<sequence length="1072" mass="117802">YFYSITDTIFKDFCNADSHLFCIFSPKDFCSLAEEKFDFDVSLSPASLLYGIICSSYSAKGDEDVEDEVFVGPVSDKERCISHGVETTTKDILSNETTVGEEPSCRPLFEENFEEICREANSLASYIERTITGPVSEIMTAASILPENAEKFEVDSSAKLGIFSKPADALSPIKRETFCVQDSPMKQLPPAIQKKLQKLCGMSGGKPGISTSSPVRSILTQPKLAPQSKSLLPSRGLVSSKPLTMANSRLPYNQPAPPSKTRLPPPSKAGFGLKRSPGNRSTSNAGSTEDLLSDATSVASDVSDSSFNTSLPGKRALPVPNKSETRGTLVHKTPLVHNRRVLDRSRNTSSSSSSVSSVNSSLSVSPTGKLSSSLNTSMSSIGGRVPSSGNRLPNSSHKSGIISKPLESSVGRRTSLSIQGRKNAEPQHRPVKATPIKRPDPVSSIQHQMPAKKTLERAATMPGISILAAKTGNTVKVNSSLKAFVAPTPTNSLKGVHRSEVTSSPDVPRIMKPKRLMSASSMESIPQRLAVPVPQGLQTPSAAAEKPVQSKLRRPSALPTPVSRRVSGIPMLTPKSVPRLSCASHTPEQQSPASSLGIGDASPRQLKQVVPQGAVEHTEPKKEACVQAVFQPCSLVFSLEEDADRPTACGPAAVEMPSKLLPSDLTSHQPKPDLPKYLVSEGSLHNNQLKKSERQEVNEVLLVDVPAPVMKPEEKVLIDLSNTPDLMKTIPNKAFGGQGYLVNWDVQRKVWDHLFGKEMFKVDFADTSIVITEPYFNFTSIQESMNEILFEEYQFQAALRINGGSLSAHRYFQENNSELCCIVVDSGFSFTHIVPYCRGRKMKDGICRINVGGKLLTNHLKEIISYRQLHVMDETYVINQVKEDVCYVSQDFYKDMGIAQLKGEENLVMRDYVLPDFSAIKKGFCKPREEMNFTGKYKTGEQILRLTNERFAVPEMLFHPADIGIQEMGLPEAIVNSINKMPEEMQPHFFKNIILTGGNTLFPGFRDRVYKDVRALAPTEFQVSVLQPQNPICYPWEGGKLLAENPDFEEMVVTREDYEENGHIICEEKFDV</sequence>
<dbReference type="Pfam" id="PF15259">
    <property type="entry name" value="GTSE1_N"/>
    <property type="match status" value="1"/>
</dbReference>
<feature type="compositionally biased region" description="Polar residues" evidence="6">
    <location>
        <begin position="387"/>
        <end position="398"/>
    </location>
</feature>
<keyword evidence="9" id="KW-1185">Reference proteome</keyword>
<feature type="region of interest" description="Disordered" evidence="6">
    <location>
        <begin position="222"/>
        <end position="448"/>
    </location>
</feature>
<reference evidence="8" key="1">
    <citation type="submission" date="2023-03" db="EMBL/GenBank/DDBJ databases">
        <title>Electrophorus voltai genome.</title>
        <authorList>
            <person name="Bian C."/>
        </authorList>
    </citation>
    <scope>NUCLEOTIDE SEQUENCE</scope>
    <source>
        <strain evidence="8">CB-2022</strain>
        <tissue evidence="8">Muscle</tissue>
    </source>
</reference>
<dbReference type="InterPro" id="IPR026657">
    <property type="entry name" value="DDA3/GTSE-1"/>
</dbReference>
<dbReference type="Gene3D" id="3.30.420.40">
    <property type="match status" value="2"/>
</dbReference>